<dbReference type="Gene3D" id="3.30.565.10">
    <property type="entry name" value="Histidine kinase-like ATPase, C-terminal domain"/>
    <property type="match status" value="1"/>
</dbReference>
<evidence type="ECO:0000256" key="1">
    <source>
        <dbReference type="ARBA" id="ARBA00022527"/>
    </source>
</evidence>
<dbReference type="AlphaFoldDB" id="A0A3N1D985"/>
<dbReference type="RefSeq" id="WP_123669039.1">
    <property type="nucleotide sequence ID" value="NZ_RJKE01000001.1"/>
</dbReference>
<proteinExistence type="predicted"/>
<dbReference type="PANTHER" id="PTHR35526:SF3">
    <property type="entry name" value="ANTI-SIGMA-F FACTOR RSBW"/>
    <property type="match status" value="1"/>
</dbReference>
<keyword evidence="1" id="KW-0723">Serine/threonine-protein kinase</keyword>
<dbReference type="OrthoDB" id="3425746at2"/>
<evidence type="ECO:0000313" key="4">
    <source>
        <dbReference type="Proteomes" id="UP000272400"/>
    </source>
</evidence>
<dbReference type="InterPro" id="IPR036890">
    <property type="entry name" value="HATPase_C_sf"/>
</dbReference>
<keyword evidence="1" id="KW-0418">Kinase</keyword>
<evidence type="ECO:0000313" key="3">
    <source>
        <dbReference type="EMBL" id="ROO90029.1"/>
    </source>
</evidence>
<name>A0A3N1D985_9ACTN</name>
<feature type="domain" description="Histidine kinase/HSP90-like ATPase" evidence="2">
    <location>
        <begin position="22"/>
        <end position="127"/>
    </location>
</feature>
<reference evidence="3 4" key="1">
    <citation type="submission" date="2018-11" db="EMBL/GenBank/DDBJ databases">
        <title>Sequencing the genomes of 1000 actinobacteria strains.</title>
        <authorList>
            <person name="Klenk H.-P."/>
        </authorList>
    </citation>
    <scope>NUCLEOTIDE SEQUENCE [LARGE SCALE GENOMIC DNA]</scope>
    <source>
        <strain evidence="3 4">DSM 44254</strain>
    </source>
</reference>
<keyword evidence="4" id="KW-1185">Reference proteome</keyword>
<dbReference type="GO" id="GO:0004674">
    <property type="term" value="F:protein serine/threonine kinase activity"/>
    <property type="evidence" value="ECO:0007669"/>
    <property type="project" value="UniProtKB-KW"/>
</dbReference>
<dbReference type="Proteomes" id="UP000272400">
    <property type="component" value="Unassembled WGS sequence"/>
</dbReference>
<protein>
    <submittedName>
        <fullName evidence="3">Anti-sigma regulatory factor (Ser/Thr protein kinase)</fullName>
    </submittedName>
</protein>
<dbReference type="CDD" id="cd16936">
    <property type="entry name" value="HATPase_RsbW-like"/>
    <property type="match status" value="1"/>
</dbReference>
<dbReference type="SUPFAM" id="SSF55874">
    <property type="entry name" value="ATPase domain of HSP90 chaperone/DNA topoisomerase II/histidine kinase"/>
    <property type="match status" value="1"/>
</dbReference>
<keyword evidence="1" id="KW-0808">Transferase</keyword>
<dbReference type="EMBL" id="RJKE01000001">
    <property type="protein sequence ID" value="ROO90029.1"/>
    <property type="molecule type" value="Genomic_DNA"/>
</dbReference>
<comment type="caution">
    <text evidence="3">The sequence shown here is derived from an EMBL/GenBank/DDBJ whole genome shotgun (WGS) entry which is preliminary data.</text>
</comment>
<gene>
    <name evidence="3" type="ORF">EDD29_7742</name>
</gene>
<dbReference type="InterPro" id="IPR050267">
    <property type="entry name" value="Anti-sigma-factor_SerPK"/>
</dbReference>
<dbReference type="PANTHER" id="PTHR35526">
    <property type="entry name" value="ANTI-SIGMA-F FACTOR RSBW-RELATED"/>
    <property type="match status" value="1"/>
</dbReference>
<accession>A0A3N1D985</accession>
<sequence length="135" mass="14339">MYQSRLGLIGFSHLKPDVRMPARARTWVAEAAVKYATPCAIDTLRLLTSEAATNAVQYGGAGIVRISLLHGPGVLRVEVSDEGGGIPVPRIAEDDDEDGRGLFLLDALALSWGHTPAPDGKGTTVWFEIDPDASA</sequence>
<organism evidence="3 4">
    <name type="scientific">Actinocorallia herbida</name>
    <dbReference type="NCBI Taxonomy" id="58109"/>
    <lineage>
        <taxon>Bacteria</taxon>
        <taxon>Bacillati</taxon>
        <taxon>Actinomycetota</taxon>
        <taxon>Actinomycetes</taxon>
        <taxon>Streptosporangiales</taxon>
        <taxon>Thermomonosporaceae</taxon>
        <taxon>Actinocorallia</taxon>
    </lineage>
</organism>
<dbReference type="Pfam" id="PF13581">
    <property type="entry name" value="HATPase_c_2"/>
    <property type="match status" value="1"/>
</dbReference>
<evidence type="ECO:0000259" key="2">
    <source>
        <dbReference type="Pfam" id="PF13581"/>
    </source>
</evidence>
<dbReference type="InterPro" id="IPR003594">
    <property type="entry name" value="HATPase_dom"/>
</dbReference>